<name>A0L7C1_MAGMM</name>
<dbReference type="HOGENOM" id="CLU_001338_1_0_5"/>
<keyword evidence="6" id="KW-0378">Hydrolase</keyword>
<dbReference type="Proteomes" id="UP000002586">
    <property type="component" value="Chromosome"/>
</dbReference>
<dbReference type="GO" id="GO:0043138">
    <property type="term" value="F:3'-5' DNA helicase activity"/>
    <property type="evidence" value="ECO:0007669"/>
    <property type="project" value="TreeGrafter"/>
</dbReference>
<protein>
    <submittedName>
        <fullName evidence="6">DEAD/DEAH box helicase domain protein</fullName>
    </submittedName>
</protein>
<dbReference type="EMBL" id="CP000471">
    <property type="protein sequence ID" value="ABK43864.1"/>
    <property type="molecule type" value="Genomic_DNA"/>
</dbReference>
<keyword evidence="6" id="KW-0347">Helicase</keyword>
<evidence type="ECO:0000256" key="2">
    <source>
        <dbReference type="ARBA" id="ARBA00022840"/>
    </source>
</evidence>
<dbReference type="Pfam" id="PF09369">
    <property type="entry name" value="MZB"/>
    <property type="match status" value="1"/>
</dbReference>
<feature type="domain" description="Helicase ATP-binding" evidence="4">
    <location>
        <begin position="84"/>
        <end position="271"/>
    </location>
</feature>
<reference evidence="6 7" key="2">
    <citation type="journal article" date="2012" name="Int. J. Syst. Evol. Microbiol.">
        <title>Magnetococcus marinus gen. nov., sp. nov., a marine, magnetotactic bacterium that represents a novel lineage (Magnetococcaceae fam. nov.; Magnetococcales ord. nov.) at the base of the Alphaproteobacteria.</title>
        <authorList>
            <person name="Bazylinski D.A."/>
            <person name="Williams T.J."/>
            <person name="Lefevre C.T."/>
            <person name="Berg R.J."/>
            <person name="Zhang C.L."/>
            <person name="Bowser S.S."/>
            <person name="Dean A.J."/>
            <person name="Beveridge T.J."/>
        </authorList>
    </citation>
    <scope>NUCLEOTIDE SEQUENCE [LARGE SCALE GENOMIC DNA]</scope>
    <source>
        <strain evidence="7">ATCC BAA-1437 / JCM 17883 / MC-1</strain>
    </source>
</reference>
<dbReference type="eggNOG" id="COG1201">
    <property type="taxonomic scope" value="Bacteria"/>
</dbReference>
<organism evidence="6 7">
    <name type="scientific">Magnetococcus marinus (strain ATCC BAA-1437 / JCM 17883 / MC-1)</name>
    <dbReference type="NCBI Taxonomy" id="156889"/>
    <lineage>
        <taxon>Bacteria</taxon>
        <taxon>Pseudomonadati</taxon>
        <taxon>Pseudomonadota</taxon>
        <taxon>Magnetococcia</taxon>
        <taxon>Magnetococcales</taxon>
        <taxon>Magnetococcaceae</taxon>
        <taxon>Magnetococcus</taxon>
    </lineage>
</organism>
<dbReference type="PANTHER" id="PTHR47957:SF3">
    <property type="entry name" value="ATP-DEPENDENT HELICASE HRQ1"/>
    <property type="match status" value="1"/>
</dbReference>
<dbReference type="GO" id="GO:0036297">
    <property type="term" value="P:interstrand cross-link repair"/>
    <property type="evidence" value="ECO:0007669"/>
    <property type="project" value="TreeGrafter"/>
</dbReference>
<dbReference type="InterPro" id="IPR001650">
    <property type="entry name" value="Helicase_C-like"/>
</dbReference>
<dbReference type="STRING" id="156889.Mmc1_1353"/>
<dbReference type="Pfam" id="PF00270">
    <property type="entry name" value="DEAD"/>
    <property type="match status" value="1"/>
</dbReference>
<dbReference type="PROSITE" id="PS51194">
    <property type="entry name" value="HELICASE_CTER"/>
    <property type="match status" value="1"/>
</dbReference>
<dbReference type="GO" id="GO:0005524">
    <property type="term" value="F:ATP binding"/>
    <property type="evidence" value="ECO:0007669"/>
    <property type="project" value="UniProtKB-KW"/>
</dbReference>
<keyword evidence="2" id="KW-0067">ATP-binding</keyword>
<dbReference type="PROSITE" id="PS51192">
    <property type="entry name" value="HELICASE_ATP_BIND_1"/>
    <property type="match status" value="1"/>
</dbReference>
<dbReference type="InterPro" id="IPR018973">
    <property type="entry name" value="MZB"/>
</dbReference>
<evidence type="ECO:0000313" key="6">
    <source>
        <dbReference type="EMBL" id="ABK43864.1"/>
    </source>
</evidence>
<feature type="domain" description="Helicase C-terminal" evidence="5">
    <location>
        <begin position="909"/>
        <end position="1127"/>
    </location>
</feature>
<evidence type="ECO:0000259" key="5">
    <source>
        <dbReference type="PROSITE" id="PS51194"/>
    </source>
</evidence>
<dbReference type="KEGG" id="mgm:Mmc1_1353"/>
<evidence type="ECO:0000256" key="3">
    <source>
        <dbReference type="SAM" id="MobiDB-lite"/>
    </source>
</evidence>
<feature type="region of interest" description="Disordered" evidence="3">
    <location>
        <begin position="1216"/>
        <end position="1235"/>
    </location>
</feature>
<dbReference type="GO" id="GO:0006289">
    <property type="term" value="P:nucleotide-excision repair"/>
    <property type="evidence" value="ECO:0007669"/>
    <property type="project" value="TreeGrafter"/>
</dbReference>
<evidence type="ECO:0000259" key="4">
    <source>
        <dbReference type="PROSITE" id="PS51192"/>
    </source>
</evidence>
<evidence type="ECO:0000313" key="7">
    <source>
        <dbReference type="Proteomes" id="UP000002586"/>
    </source>
</evidence>
<dbReference type="PANTHER" id="PTHR47957">
    <property type="entry name" value="ATP-DEPENDENT HELICASE HRQ1"/>
    <property type="match status" value="1"/>
</dbReference>
<sequence>MIPSVLTHQLRQGVEDFLETTFPIATQHFHGLLGDLLTRPGEVFKGPYLSLGLPFEQGASGKDFFPDIPMPFNAHRHQEQAFQRLSASPPQSTIVATGTGSGKTECFLYPILDYCYQHRGEPGVKVILIYPMNALASDQAARIAKLVFNNPNLKGHVTAGLFIGQSEHDPCKVMGADHIITDKETQRRSPPDILLTNYKMLDYLLIRPRDRDLWQHNDADTLRYLVVDELHTFDGAQGTDLACLIRRLKARLGTPKNHLCCVGTSATLGDASGAKALLDYASEVFGETFQPGSIITEQRQKAGQFLENSLIRQVAIPSSGEVADIDPSSHPNHRAYVAKQHELWFGETIADFDDPAWRTALADRLRGHVFFQNLLKVLSGQALDYDDLLTELARITTELQSGDRAYRSHVLNSLLTLVSEAKNPNGQPFLQVRLQWWMRELRRMVATVADGTDDVKPQLRFHDDLTDEQQKRHLPIVHCRECGSVGWSGLKGKNSEKVETALRDFYIGFFNGDQRVTFLFPEGNNGEAATSAGYYSHLCPNCMTMNPAQRKGDCSNCGEDKLVTVLVPNNEARRNDRIISTHHCPYCGGHNSLTLVGSQAASLTSVLIAQLFASSFNDDKKLLTFSDSVQDAAHRAGFFAARTWKFNFRTALCQFIQHAGQGLTLKELPNAFIKHWSAQMDDKQFIATFIAPNMGWFADYDALQKSGKLPVGSRLKHEVERRIDWEVTSELAFSARIGRTLEKTLSATAHLNPDLLEQAIQALLEPLQNEIGALRELEADTLRRFLMGLVTHLRHQGAVSHTALETYIENQGREYLLKRIHWMPNFGPFTRAPTFLTSRKMGQRFDIPVAAQGHKRTWYQAWAERMLGQQNLLVSSEIDRFYDILLKGLVDAGILDQTVVQGIKVWGIKPEALLVSHELQEFLCEACGNTTTFDQAEAAAWDGTLCLRSNCQGVYRPVPPRRDYYGLLYASGDIKRIFAAEHTGLLKRDDREELERQFKAAEADRQPWHPNLLSCTPTLEMGIDIGDLSSAILCSVPPAQANYLQRIGRAGRRDGNALNVTIANGRPHDLYFFADPRSMLAGHVDPPGVFLNASAVLERQFTAFCFDRWVSSGIAESDFPRQLRSVLGNLDKVSPKKFPHNLMRFIDNHQTKLLATFMGLFTGSLDDESKAHITNFVQGDDDTHGSLTWRITHGLQDQRKQRDSLQRKVRLLKDRIKKKENDPAAGQHKAQELEELQRERSALQELVKAINDRDTLNFFTDEGLLPNYAFPEAGVVLQSIIYRRKRDPQDGGGNYDTWRYEYERSASSAIDELAPENTFYADGRKVKIDQVDMGSSEIETWRFCSNCSHSELVGTGQDAATCPSCGSTMWADAGQLRRMLRMRQVFATCSDKDSRIGDDSDDRTPSFYNKQTLVDFEDRHVTDAWRIADDDLPFGFEFLSRASFREINFGLRGMEGDKITIAGQELHRNGFKVCKFCGKVDPKEERDHTFTCTARDKASDKNIVECLYLYREFASEAIRMLLPVTTFSGSEDKLNSFVAALQLGLKRMFGGSVGHLQTAVQEEPVSDSAHRKRYLVLFDTVPGGTGYLKQLMRSPEPLMDVFALALDGLQGCGCNDDATKDGCYRCLFAYRNSYDMAETSRDTAVELLKEILEQRENLIKIDGLKSVSVNALFDSELEARFIEAIRRIKVEEQSAKLVKKMLPASGKPGYLLTVGEQRWEIEPQVNLGPQHGVTIPSKADFLFWPVGRSARAKPVAVFTDGYLYHRNRVGLDMAQRMAIVQSGNFHVWSLSWKDVENRFKGQGDYFQQLLAPKKAPLVGELNNLLNRYQVEGMHALHMGDSFDWLVRFLAKPDASKWTYCAFVHGLIHLDKTVAHGDWQQGLSDLPDNIGSFVAQNAEARVRGRWKSEKSQGQVDLWLAVDPMCINDGEATGMRLVANLPDSDAAREQEGFESIWNGFIRLYNLLQFLPHAFCVTSDGQSKRAYEKLEIKDAKVQPTGPGEPEAHGWSDDVLELADESLHGLLADLAKTGWPEPEVGYELADASGEIVGEAEVAWETERIAIVMDDESKGAFTQAQWKVFTADEVLGDPTLLGKVKEEG</sequence>
<evidence type="ECO:0000256" key="1">
    <source>
        <dbReference type="ARBA" id="ARBA00022741"/>
    </source>
</evidence>
<dbReference type="SUPFAM" id="SSF52540">
    <property type="entry name" value="P-loop containing nucleoside triphosphate hydrolases"/>
    <property type="match status" value="2"/>
</dbReference>
<dbReference type="SMART" id="SM00490">
    <property type="entry name" value="HELICc"/>
    <property type="match status" value="1"/>
</dbReference>
<dbReference type="Gene3D" id="3.40.50.300">
    <property type="entry name" value="P-loop containing nucleotide triphosphate hydrolases"/>
    <property type="match status" value="2"/>
</dbReference>
<keyword evidence="7" id="KW-1185">Reference proteome</keyword>
<dbReference type="SMART" id="SM00487">
    <property type="entry name" value="DEXDc"/>
    <property type="match status" value="1"/>
</dbReference>
<keyword evidence="1" id="KW-0547">Nucleotide-binding</keyword>
<dbReference type="OrthoDB" id="9815222at2"/>
<dbReference type="Pfam" id="PF00271">
    <property type="entry name" value="Helicase_C"/>
    <property type="match status" value="1"/>
</dbReference>
<reference evidence="7" key="1">
    <citation type="journal article" date="2009" name="Appl. Environ. Microbiol.">
        <title>Complete genome sequence of the chemolithoautotrophic marine magnetotactic coccus strain MC-1.</title>
        <authorList>
            <person name="Schubbe S."/>
            <person name="Williams T.J."/>
            <person name="Xie G."/>
            <person name="Kiss H.E."/>
            <person name="Brettin T.S."/>
            <person name="Martinez D."/>
            <person name="Ross C.A."/>
            <person name="Schuler D."/>
            <person name="Cox B.L."/>
            <person name="Nealson K.H."/>
            <person name="Bazylinski D.A."/>
        </authorList>
    </citation>
    <scope>NUCLEOTIDE SEQUENCE [LARGE SCALE GENOMIC DNA]</scope>
    <source>
        <strain evidence="7">ATCC BAA-1437 / JCM 17883 / MC-1</strain>
    </source>
</reference>
<gene>
    <name evidence="6" type="ordered locus">Mmc1_1353</name>
</gene>
<proteinExistence type="predicted"/>
<dbReference type="InterPro" id="IPR027417">
    <property type="entry name" value="P-loop_NTPase"/>
</dbReference>
<dbReference type="InterPro" id="IPR011545">
    <property type="entry name" value="DEAD/DEAH_box_helicase_dom"/>
</dbReference>
<dbReference type="InterPro" id="IPR014001">
    <property type="entry name" value="Helicase_ATP-bd"/>
</dbReference>
<dbReference type="GO" id="GO:0003676">
    <property type="term" value="F:nucleic acid binding"/>
    <property type="evidence" value="ECO:0007669"/>
    <property type="project" value="InterPro"/>
</dbReference>
<dbReference type="eggNOG" id="COG1205">
    <property type="taxonomic scope" value="Bacteria"/>
</dbReference>
<dbReference type="RefSeq" id="WP_011713018.1">
    <property type="nucleotide sequence ID" value="NC_008576.1"/>
</dbReference>
<accession>A0L7C1</accession>